<feature type="transmembrane region" description="Helical" evidence="1">
    <location>
        <begin position="82"/>
        <end position="102"/>
    </location>
</feature>
<feature type="transmembrane region" description="Helical" evidence="1">
    <location>
        <begin position="17"/>
        <end position="47"/>
    </location>
</feature>
<sequence length="159" mass="17525">MANFIAYRQGTANRYRVVSACALGALSIHFFMLDAIAGSVVTGIAVVRNLIALRWRGPFVLWSFVAINIGFFIWELTGDVDILPLLMAYISSIIFTVGAIVLEDPVKIRRWFLLAELLGLAYAVIVGSVSGTVFNIVNLTSIILKLLQDHRAARLSELK</sequence>
<dbReference type="Proteomes" id="UP000182598">
    <property type="component" value="Unassembled WGS sequence"/>
</dbReference>
<dbReference type="InterPro" id="IPR019629">
    <property type="entry name" value="Uncharacterised_HI1736/YgjV"/>
</dbReference>
<evidence type="ECO:0000313" key="2">
    <source>
        <dbReference type="EMBL" id="CUA82639.1"/>
    </source>
</evidence>
<organism evidence="2 3">
    <name type="scientific">Pseudidiomarina woesei</name>
    <dbReference type="NCBI Taxonomy" id="1381080"/>
    <lineage>
        <taxon>Bacteria</taxon>
        <taxon>Pseudomonadati</taxon>
        <taxon>Pseudomonadota</taxon>
        <taxon>Gammaproteobacteria</taxon>
        <taxon>Alteromonadales</taxon>
        <taxon>Idiomarinaceae</taxon>
        <taxon>Pseudidiomarina</taxon>
    </lineage>
</organism>
<evidence type="ECO:0000256" key="1">
    <source>
        <dbReference type="SAM" id="Phobius"/>
    </source>
</evidence>
<keyword evidence="1" id="KW-1133">Transmembrane helix</keyword>
<proteinExistence type="predicted"/>
<accession>A0A0K6GVL0</accession>
<feature type="transmembrane region" description="Helical" evidence="1">
    <location>
        <begin position="59"/>
        <end position="76"/>
    </location>
</feature>
<dbReference type="EMBL" id="CYHB01000001">
    <property type="protein sequence ID" value="CUA82639.1"/>
    <property type="molecule type" value="Genomic_DNA"/>
</dbReference>
<keyword evidence="3" id="KW-1185">Reference proteome</keyword>
<keyword evidence="1" id="KW-0472">Membrane</keyword>
<keyword evidence="1" id="KW-0812">Transmembrane</keyword>
<name>A0A0K6GVL0_9GAMM</name>
<gene>
    <name evidence="2" type="ORF">Ga0061064_0137</name>
</gene>
<feature type="transmembrane region" description="Helical" evidence="1">
    <location>
        <begin position="114"/>
        <end position="137"/>
    </location>
</feature>
<protein>
    <submittedName>
        <fullName evidence="2">Bacterial inner membrane protein</fullName>
    </submittedName>
</protein>
<dbReference type="Pfam" id="PF10688">
    <property type="entry name" value="Imp-YgjV"/>
    <property type="match status" value="1"/>
</dbReference>
<evidence type="ECO:0000313" key="3">
    <source>
        <dbReference type="Proteomes" id="UP000182598"/>
    </source>
</evidence>
<reference evidence="3" key="1">
    <citation type="submission" date="2015-08" db="EMBL/GenBank/DDBJ databases">
        <authorList>
            <person name="Varghese N."/>
        </authorList>
    </citation>
    <scope>NUCLEOTIDE SEQUENCE [LARGE SCALE GENOMIC DNA]</scope>
    <source>
        <strain evidence="3">DSM 27808</strain>
    </source>
</reference>
<dbReference type="AlphaFoldDB" id="A0A0K6GVL0"/>